<dbReference type="EMBL" id="JBHTCR010000002">
    <property type="protein sequence ID" value="MFC7345973.1"/>
    <property type="molecule type" value="Genomic_DNA"/>
</dbReference>
<keyword evidence="1" id="KW-0812">Transmembrane</keyword>
<accession>A0ABW2LXH7</accession>
<proteinExistence type="predicted"/>
<feature type="transmembrane region" description="Helical" evidence="1">
    <location>
        <begin position="112"/>
        <end position="131"/>
    </location>
</feature>
<keyword evidence="1" id="KW-1133">Transmembrane helix</keyword>
<protein>
    <submittedName>
        <fullName evidence="2">Uncharacterized protein</fullName>
    </submittedName>
</protein>
<dbReference type="RefSeq" id="WP_378174387.1">
    <property type="nucleotide sequence ID" value="NZ_JBHTCR010000002.1"/>
</dbReference>
<sequence>MRKYFKEYTEHLSAILLLFYILGFAYQYCYYNYFDIEIQYYVNLTDIIFSAVENLIITFLSLILIEFVFMLLSSTIMHYIYSAKNSNKYKQSQNKLVSRFDRYVSHLIDRDLKYYSFALYFVVFGTILFLIEEKFYFFSLIFPAFIYRLTTVVRSGALDLYEKIKAGIYVTTFLFLLLFYAFWGFKDAVFVTKSYSRKVIKIGKLYTGDGVNKFIGESSNYYFILDSKINSVKVINKGDVGEVIFEDNKYRIQEIKDSDRDLKIFLDQVKKELDLRNSRKKN</sequence>
<keyword evidence="3" id="KW-1185">Reference proteome</keyword>
<feature type="transmembrane region" description="Helical" evidence="1">
    <location>
        <begin position="54"/>
        <end position="81"/>
    </location>
</feature>
<evidence type="ECO:0000313" key="2">
    <source>
        <dbReference type="EMBL" id="MFC7345973.1"/>
    </source>
</evidence>
<evidence type="ECO:0000313" key="3">
    <source>
        <dbReference type="Proteomes" id="UP001596550"/>
    </source>
</evidence>
<organism evidence="2 3">
    <name type="scientific">Chryseobacterium zhengzhouense</name>
    <dbReference type="NCBI Taxonomy" id="1636086"/>
    <lineage>
        <taxon>Bacteria</taxon>
        <taxon>Pseudomonadati</taxon>
        <taxon>Bacteroidota</taxon>
        <taxon>Flavobacteriia</taxon>
        <taxon>Flavobacteriales</taxon>
        <taxon>Weeksellaceae</taxon>
        <taxon>Chryseobacterium group</taxon>
        <taxon>Chryseobacterium</taxon>
    </lineage>
</organism>
<evidence type="ECO:0000256" key="1">
    <source>
        <dbReference type="SAM" id="Phobius"/>
    </source>
</evidence>
<name>A0ABW2LXH7_9FLAO</name>
<keyword evidence="1" id="KW-0472">Membrane</keyword>
<comment type="caution">
    <text evidence="2">The sequence shown here is derived from an EMBL/GenBank/DDBJ whole genome shotgun (WGS) entry which is preliminary data.</text>
</comment>
<feature type="transmembrane region" description="Helical" evidence="1">
    <location>
        <begin position="137"/>
        <end position="154"/>
    </location>
</feature>
<gene>
    <name evidence="2" type="ORF">ACFQO9_04480</name>
</gene>
<feature type="transmembrane region" description="Helical" evidence="1">
    <location>
        <begin position="12"/>
        <end position="34"/>
    </location>
</feature>
<reference evidence="3" key="1">
    <citation type="journal article" date="2019" name="Int. J. Syst. Evol. Microbiol.">
        <title>The Global Catalogue of Microorganisms (GCM) 10K type strain sequencing project: providing services to taxonomists for standard genome sequencing and annotation.</title>
        <authorList>
            <consortium name="The Broad Institute Genomics Platform"/>
            <consortium name="The Broad Institute Genome Sequencing Center for Infectious Disease"/>
            <person name="Wu L."/>
            <person name="Ma J."/>
        </authorList>
    </citation>
    <scope>NUCLEOTIDE SEQUENCE [LARGE SCALE GENOMIC DNA]</scope>
    <source>
        <strain evidence="3">CCUG 54781</strain>
    </source>
</reference>
<feature type="transmembrane region" description="Helical" evidence="1">
    <location>
        <begin position="166"/>
        <end position="185"/>
    </location>
</feature>
<dbReference type="Proteomes" id="UP001596550">
    <property type="component" value="Unassembled WGS sequence"/>
</dbReference>